<feature type="transmembrane region" description="Helical" evidence="1">
    <location>
        <begin position="122"/>
        <end position="145"/>
    </location>
</feature>
<organism evidence="3 4">
    <name type="scientific">Agrilactobacillus composti DSM 18527 = JCM 14202</name>
    <dbReference type="NCBI Taxonomy" id="1423734"/>
    <lineage>
        <taxon>Bacteria</taxon>
        <taxon>Bacillati</taxon>
        <taxon>Bacillota</taxon>
        <taxon>Bacilli</taxon>
        <taxon>Lactobacillales</taxon>
        <taxon>Lactobacillaceae</taxon>
        <taxon>Agrilactobacillus</taxon>
    </lineage>
</organism>
<dbReference type="GO" id="GO:0006629">
    <property type="term" value="P:lipid metabolic process"/>
    <property type="evidence" value="ECO:0007669"/>
    <property type="project" value="InterPro"/>
</dbReference>
<accession>X0PPG0</accession>
<feature type="transmembrane region" description="Helical" evidence="1">
    <location>
        <begin position="21"/>
        <end position="50"/>
    </location>
</feature>
<dbReference type="RefSeq" id="WP_035452156.1">
    <property type="nucleotide sequence ID" value="NZ_AZGA01000084.1"/>
</dbReference>
<dbReference type="PATRIC" id="fig|1423734.3.peg.1115"/>
<dbReference type="EMBL" id="AZGA01000084">
    <property type="protein sequence ID" value="KRM31099.1"/>
    <property type="molecule type" value="Genomic_DNA"/>
</dbReference>
<name>X0PPG0_9LACO</name>
<dbReference type="OrthoDB" id="384721at2"/>
<dbReference type="STRING" id="1423734.FC83_GL001102"/>
<dbReference type="AlphaFoldDB" id="X0PPG0"/>
<dbReference type="eggNOG" id="COG4781">
    <property type="taxonomic scope" value="Bacteria"/>
</dbReference>
<keyword evidence="1" id="KW-1133">Transmembrane helix</keyword>
<dbReference type="InterPro" id="IPR030395">
    <property type="entry name" value="GP_PDE_dom"/>
</dbReference>
<keyword evidence="1" id="KW-0472">Membrane</keyword>
<feature type="transmembrane region" description="Helical" evidence="1">
    <location>
        <begin position="257"/>
        <end position="277"/>
    </location>
</feature>
<evidence type="ECO:0000259" key="2">
    <source>
        <dbReference type="PROSITE" id="PS51704"/>
    </source>
</evidence>
<dbReference type="Gene3D" id="3.20.20.190">
    <property type="entry name" value="Phosphatidylinositol (PI) phosphodiesterase"/>
    <property type="match status" value="1"/>
</dbReference>
<feature type="domain" description="GP-PDE" evidence="2">
    <location>
        <begin position="344"/>
        <end position="572"/>
    </location>
</feature>
<sequence length="601" mass="68531">MTIWRFYTHNAREFFRHWGTYIILIGGTNLFISTLLIPIFTNLAQLIVAMGHVSYLSYTNFLQVMTQKPLTVLLLALLLIVMMLAVYWQFAFTIIGLQAIYHDQRQPFWQHVKASFISFKNLRPLSVLLLLGYFIVILPFGHIIFSSRLLDKIQIPDFIVTFITTKPLLSAILLTIYVVILYFAVRLITFVPILVTQKISAKKALQQSWRVTKHRFWGVVFRVALVNIMNLIVAYGIELGIYLLQHYFDVSVQKWALTAGIINLGIVQLVFELLAVCNTMMLLRVAIQLAEEAQLIPAVTVQKTLVIRHRIWRRVFAVLILLGFAGTYSLYNYVYLKGMTRNAPLVISHRGVDDGNGVQNTIPALQKTSKEHPDMVEMDIHETKDNQFIVMHDENLQDLTGVNAKPRDLTLAQLTKLTARENGQAAKVASFDDYLSAAEKLHQKLLVEIKTTKQDSPNMLNNFIQKYEKRLLADKDQIHSLDYNVVAGLKKKAPKLFVSYIMPYNLIFPRTKANAYTMEMSTVDADFVTQASAAKQKTYAWTVDDENSMQKMLFLNVDGIISDDVTTLQQVIKANLDHPSYAKQILQFNSNLPSFGSAPEN</sequence>
<feature type="transmembrane region" description="Helical" evidence="1">
    <location>
        <begin position="315"/>
        <end position="336"/>
    </location>
</feature>
<dbReference type="InterPro" id="IPR017946">
    <property type="entry name" value="PLC-like_Pdiesterase_TIM-brl"/>
</dbReference>
<proteinExistence type="predicted"/>
<keyword evidence="4" id="KW-1185">Reference proteome</keyword>
<dbReference type="GO" id="GO:0008081">
    <property type="term" value="F:phosphoric diester hydrolase activity"/>
    <property type="evidence" value="ECO:0007669"/>
    <property type="project" value="InterPro"/>
</dbReference>
<dbReference type="PROSITE" id="PS51704">
    <property type="entry name" value="GP_PDE"/>
    <property type="match status" value="1"/>
</dbReference>
<evidence type="ECO:0000313" key="3">
    <source>
        <dbReference type="EMBL" id="KRM31099.1"/>
    </source>
</evidence>
<dbReference type="CDD" id="cd08579">
    <property type="entry name" value="GDPD_memb_like"/>
    <property type="match status" value="1"/>
</dbReference>
<dbReference type="SUPFAM" id="SSF51695">
    <property type="entry name" value="PLC-like phosphodiesterases"/>
    <property type="match status" value="1"/>
</dbReference>
<evidence type="ECO:0000313" key="4">
    <source>
        <dbReference type="Proteomes" id="UP000051236"/>
    </source>
</evidence>
<dbReference type="Pfam" id="PF10110">
    <property type="entry name" value="GPDPase_memb"/>
    <property type="match status" value="1"/>
</dbReference>
<dbReference type="InterPro" id="IPR018476">
    <property type="entry name" value="GlyceroP-diester-Pdiesterase_M"/>
</dbReference>
<dbReference type="PANTHER" id="PTHR46211">
    <property type="entry name" value="GLYCEROPHOSPHORYL DIESTER PHOSPHODIESTERASE"/>
    <property type="match status" value="1"/>
</dbReference>
<reference evidence="3 4" key="1">
    <citation type="journal article" date="2015" name="Genome Announc.">
        <title>Expanding the biotechnology potential of lactobacilli through comparative genomics of 213 strains and associated genera.</title>
        <authorList>
            <person name="Sun Z."/>
            <person name="Harris H.M."/>
            <person name="McCann A."/>
            <person name="Guo C."/>
            <person name="Argimon S."/>
            <person name="Zhang W."/>
            <person name="Yang X."/>
            <person name="Jeffery I.B."/>
            <person name="Cooney J.C."/>
            <person name="Kagawa T.F."/>
            <person name="Liu W."/>
            <person name="Song Y."/>
            <person name="Salvetti E."/>
            <person name="Wrobel A."/>
            <person name="Rasinkangas P."/>
            <person name="Parkhill J."/>
            <person name="Rea M.C."/>
            <person name="O'Sullivan O."/>
            <person name="Ritari J."/>
            <person name="Douillard F.P."/>
            <person name="Paul Ross R."/>
            <person name="Yang R."/>
            <person name="Briner A.E."/>
            <person name="Felis G.E."/>
            <person name="de Vos W.M."/>
            <person name="Barrangou R."/>
            <person name="Klaenhammer T.R."/>
            <person name="Caufield P.W."/>
            <person name="Cui Y."/>
            <person name="Zhang H."/>
            <person name="O'Toole P.W."/>
        </authorList>
    </citation>
    <scope>NUCLEOTIDE SEQUENCE [LARGE SCALE GENOMIC DNA]</scope>
    <source>
        <strain evidence="3 4">DSM 18527</strain>
    </source>
</reference>
<feature type="transmembrane region" description="Helical" evidence="1">
    <location>
        <begin position="216"/>
        <end position="237"/>
    </location>
</feature>
<keyword evidence="1" id="KW-0812">Transmembrane</keyword>
<gene>
    <name evidence="3" type="ORF">FC83_GL001102</name>
</gene>
<feature type="transmembrane region" description="Helical" evidence="1">
    <location>
        <begin position="168"/>
        <end position="195"/>
    </location>
</feature>
<dbReference type="Proteomes" id="UP000051236">
    <property type="component" value="Unassembled WGS sequence"/>
</dbReference>
<dbReference type="PANTHER" id="PTHR46211:SF8">
    <property type="entry name" value="PHOSPHODIESTERASE"/>
    <property type="match status" value="1"/>
</dbReference>
<protein>
    <submittedName>
        <fullName evidence="3">Glycerophosphodiester phosphodiesterase</fullName>
    </submittedName>
</protein>
<dbReference type="eggNOG" id="COG0584">
    <property type="taxonomic scope" value="Bacteria"/>
</dbReference>
<feature type="transmembrane region" description="Helical" evidence="1">
    <location>
        <begin position="70"/>
        <end position="101"/>
    </location>
</feature>
<evidence type="ECO:0000256" key="1">
    <source>
        <dbReference type="SAM" id="Phobius"/>
    </source>
</evidence>
<dbReference type="Pfam" id="PF03009">
    <property type="entry name" value="GDPD"/>
    <property type="match status" value="1"/>
</dbReference>
<comment type="caution">
    <text evidence="3">The sequence shown here is derived from an EMBL/GenBank/DDBJ whole genome shotgun (WGS) entry which is preliminary data.</text>
</comment>